<evidence type="ECO:0000313" key="2">
    <source>
        <dbReference type="Proteomes" id="UP000219897"/>
    </source>
</evidence>
<proteinExistence type="predicted"/>
<evidence type="ECO:0000313" key="1">
    <source>
        <dbReference type="EMBL" id="PER49824.1"/>
    </source>
</evidence>
<accession>A0ABD6RZP0</accession>
<comment type="caution">
    <text evidence="1">The sequence shown here is derived from an EMBL/GenBank/DDBJ whole genome shotgun (WGS) entry which is preliminary data.</text>
</comment>
<dbReference type="AlphaFoldDB" id="A0ABD6RZP0"/>
<name>A0ABD6RZP0_BACTU</name>
<reference evidence="1 2" key="1">
    <citation type="submission" date="2017-09" db="EMBL/GenBank/DDBJ databases">
        <title>Large-scale bioinformatics analysis of Bacillus genomes uncovers conserved roles of natural products in bacterial physiology.</title>
        <authorList>
            <consortium name="Agbiome Team Llc"/>
            <person name="Bleich R.M."/>
            <person name="Kirk G.J."/>
            <person name="Santa Maria K.C."/>
            <person name="Allen S.E."/>
            <person name="Farag S."/>
            <person name="Shank E.A."/>
            <person name="Bowers A."/>
        </authorList>
    </citation>
    <scope>NUCLEOTIDE SEQUENCE [LARGE SCALE GENOMIC DNA]</scope>
    <source>
        <strain evidence="1 2">AFS005140</strain>
    </source>
</reference>
<organism evidence="1 2">
    <name type="scientific">Bacillus thuringiensis</name>
    <dbReference type="NCBI Taxonomy" id="1428"/>
    <lineage>
        <taxon>Bacteria</taxon>
        <taxon>Bacillati</taxon>
        <taxon>Bacillota</taxon>
        <taxon>Bacilli</taxon>
        <taxon>Bacillales</taxon>
        <taxon>Bacillaceae</taxon>
        <taxon>Bacillus</taxon>
        <taxon>Bacillus cereus group</taxon>
    </lineage>
</organism>
<dbReference type="EMBL" id="NTYF01000086">
    <property type="protein sequence ID" value="PER49824.1"/>
    <property type="molecule type" value="Genomic_DNA"/>
</dbReference>
<gene>
    <name evidence="1" type="ORF">CN495_22830</name>
</gene>
<dbReference type="Proteomes" id="UP000219897">
    <property type="component" value="Unassembled WGS sequence"/>
</dbReference>
<protein>
    <submittedName>
        <fullName evidence="1">Uncharacterized protein</fullName>
    </submittedName>
</protein>
<sequence>MLALLRNLIMYILFSLTMHQQLLCPLQIFQDLLFLLLPPAFQPFSLLKDDYIHKLAKSFLLDEMVYGYSLAKVQMPF</sequence>